<dbReference type="EMBL" id="CM001223">
    <property type="protein sequence ID" value="AES79940.2"/>
    <property type="molecule type" value="Genomic_DNA"/>
</dbReference>
<gene>
    <name evidence="4" type="ordered locus">MTR_7g075000</name>
</gene>
<keyword evidence="1" id="KW-0677">Repeat</keyword>
<reference evidence="4 6" key="1">
    <citation type="journal article" date="2011" name="Nature">
        <title>The Medicago genome provides insight into the evolution of rhizobial symbioses.</title>
        <authorList>
            <person name="Young N.D."/>
            <person name="Debelle F."/>
            <person name="Oldroyd G.E."/>
            <person name="Geurts R."/>
            <person name="Cannon S.B."/>
            <person name="Udvardi M.K."/>
            <person name="Benedito V.A."/>
            <person name="Mayer K.F."/>
            <person name="Gouzy J."/>
            <person name="Schoof H."/>
            <person name="Van de Peer Y."/>
            <person name="Proost S."/>
            <person name="Cook D.R."/>
            <person name="Meyers B.C."/>
            <person name="Spannagl M."/>
            <person name="Cheung F."/>
            <person name="De Mita S."/>
            <person name="Krishnakumar V."/>
            <person name="Gundlach H."/>
            <person name="Zhou S."/>
            <person name="Mudge J."/>
            <person name="Bharti A.K."/>
            <person name="Murray J.D."/>
            <person name="Naoumkina M.A."/>
            <person name="Rosen B."/>
            <person name="Silverstein K.A."/>
            <person name="Tang H."/>
            <person name="Rombauts S."/>
            <person name="Zhao P.X."/>
            <person name="Zhou P."/>
            <person name="Barbe V."/>
            <person name="Bardou P."/>
            <person name="Bechner M."/>
            <person name="Bellec A."/>
            <person name="Berger A."/>
            <person name="Berges H."/>
            <person name="Bidwell S."/>
            <person name="Bisseling T."/>
            <person name="Choisne N."/>
            <person name="Couloux A."/>
            <person name="Denny R."/>
            <person name="Deshpande S."/>
            <person name="Dai X."/>
            <person name="Doyle J.J."/>
            <person name="Dudez A.M."/>
            <person name="Farmer A.D."/>
            <person name="Fouteau S."/>
            <person name="Franken C."/>
            <person name="Gibelin C."/>
            <person name="Gish J."/>
            <person name="Goldstein S."/>
            <person name="Gonzalez A.J."/>
            <person name="Green P.J."/>
            <person name="Hallab A."/>
            <person name="Hartog M."/>
            <person name="Hua A."/>
            <person name="Humphray S.J."/>
            <person name="Jeong D.H."/>
            <person name="Jing Y."/>
            <person name="Jocker A."/>
            <person name="Kenton S.M."/>
            <person name="Kim D.J."/>
            <person name="Klee K."/>
            <person name="Lai H."/>
            <person name="Lang C."/>
            <person name="Lin S."/>
            <person name="Macmil S.L."/>
            <person name="Magdelenat G."/>
            <person name="Matthews L."/>
            <person name="McCorrison J."/>
            <person name="Monaghan E.L."/>
            <person name="Mun J.H."/>
            <person name="Najar F.Z."/>
            <person name="Nicholson C."/>
            <person name="Noirot C."/>
            <person name="O'Bleness M."/>
            <person name="Paule C.R."/>
            <person name="Poulain J."/>
            <person name="Prion F."/>
            <person name="Qin B."/>
            <person name="Qu C."/>
            <person name="Retzel E.F."/>
            <person name="Riddle C."/>
            <person name="Sallet E."/>
            <person name="Samain S."/>
            <person name="Samson N."/>
            <person name="Sanders I."/>
            <person name="Saurat O."/>
            <person name="Scarpelli C."/>
            <person name="Schiex T."/>
            <person name="Segurens B."/>
            <person name="Severin A.J."/>
            <person name="Sherrier D.J."/>
            <person name="Shi R."/>
            <person name="Sims S."/>
            <person name="Singer S.R."/>
            <person name="Sinharoy S."/>
            <person name="Sterck L."/>
            <person name="Viollet A."/>
            <person name="Wang B.B."/>
            <person name="Wang K."/>
            <person name="Wang M."/>
            <person name="Wang X."/>
            <person name="Warfsmann J."/>
            <person name="Weissenbach J."/>
            <person name="White D.D."/>
            <person name="White J.D."/>
            <person name="Wiley G.B."/>
            <person name="Wincker P."/>
            <person name="Xing Y."/>
            <person name="Yang L."/>
            <person name="Yao Z."/>
            <person name="Ying F."/>
            <person name="Zhai J."/>
            <person name="Zhou L."/>
            <person name="Zuber A."/>
            <person name="Denarie J."/>
            <person name="Dixon R.A."/>
            <person name="May G.D."/>
            <person name="Schwartz D.C."/>
            <person name="Rogers J."/>
            <person name="Quetier F."/>
            <person name="Town C.D."/>
            <person name="Roe B.A."/>
        </authorList>
    </citation>
    <scope>NUCLEOTIDE SEQUENCE [LARGE SCALE GENOMIC DNA]</scope>
    <source>
        <strain evidence="4">A17</strain>
        <strain evidence="5 6">cv. Jemalong A17</strain>
    </source>
</reference>
<evidence type="ECO:0000256" key="2">
    <source>
        <dbReference type="PROSITE-ProRule" id="PRU00708"/>
    </source>
</evidence>
<reference evidence="5" key="3">
    <citation type="submission" date="2015-04" db="UniProtKB">
        <authorList>
            <consortium name="EnsemblPlants"/>
        </authorList>
    </citation>
    <scope>IDENTIFICATION</scope>
    <source>
        <strain evidence="5">cv. Jemalong A17</strain>
    </source>
</reference>
<evidence type="ECO:0000313" key="5">
    <source>
        <dbReference type="EnsemblPlants" id="AES79940"/>
    </source>
</evidence>
<accession>G7L096</accession>
<dbReference type="InterPro" id="IPR011990">
    <property type="entry name" value="TPR-like_helical_dom_sf"/>
</dbReference>
<evidence type="ECO:0000256" key="3">
    <source>
        <dbReference type="SAM" id="MobiDB-lite"/>
    </source>
</evidence>
<evidence type="ECO:0000313" key="4">
    <source>
        <dbReference type="EMBL" id="AES79940.2"/>
    </source>
</evidence>
<reference evidence="4 6" key="2">
    <citation type="journal article" date="2014" name="BMC Genomics">
        <title>An improved genome release (version Mt4.0) for the model legume Medicago truncatula.</title>
        <authorList>
            <person name="Tang H."/>
            <person name="Krishnakumar V."/>
            <person name="Bidwell S."/>
            <person name="Rosen B."/>
            <person name="Chan A."/>
            <person name="Zhou S."/>
            <person name="Gentzbittel L."/>
            <person name="Childs K.L."/>
            <person name="Yandell M."/>
            <person name="Gundlach H."/>
            <person name="Mayer K.F."/>
            <person name="Schwartz D.C."/>
            <person name="Town C.D."/>
        </authorList>
    </citation>
    <scope>GENOME REANNOTATION</scope>
    <source>
        <strain evidence="5 6">cv. Jemalong A17</strain>
    </source>
</reference>
<dbReference type="AlphaFoldDB" id="G7L096"/>
<evidence type="ECO:0000313" key="6">
    <source>
        <dbReference type="Proteomes" id="UP000002051"/>
    </source>
</evidence>
<protein>
    <submittedName>
        <fullName evidence="4">PPR repeat protein</fullName>
    </submittedName>
</protein>
<dbReference type="PANTHER" id="PTHR46862:SF3">
    <property type="entry name" value="OS07G0661900 PROTEIN"/>
    <property type="match status" value="1"/>
</dbReference>
<keyword evidence="6" id="KW-1185">Reference proteome</keyword>
<name>G7L096_MEDTR</name>
<dbReference type="Proteomes" id="UP000002051">
    <property type="component" value="Unassembled WGS sequence"/>
</dbReference>
<accession>A0A0C3W8J0</accession>
<dbReference type="GO" id="GO:0005739">
    <property type="term" value="C:mitochondrion"/>
    <property type="evidence" value="ECO:0000318"/>
    <property type="project" value="GO_Central"/>
</dbReference>
<dbReference type="InterPro" id="IPR002885">
    <property type="entry name" value="PPR_rpt"/>
</dbReference>
<dbReference type="PANTHER" id="PTHR46862">
    <property type="entry name" value="OS07G0661900 PROTEIN"/>
    <property type="match status" value="1"/>
</dbReference>
<dbReference type="NCBIfam" id="TIGR00756">
    <property type="entry name" value="PPR"/>
    <property type="match status" value="1"/>
</dbReference>
<feature type="compositionally biased region" description="Acidic residues" evidence="3">
    <location>
        <begin position="41"/>
        <end position="58"/>
    </location>
</feature>
<organism evidence="4 6">
    <name type="scientific">Medicago truncatula</name>
    <name type="common">Barrel medic</name>
    <name type="synonym">Medicago tribuloides</name>
    <dbReference type="NCBI Taxonomy" id="3880"/>
    <lineage>
        <taxon>Eukaryota</taxon>
        <taxon>Viridiplantae</taxon>
        <taxon>Streptophyta</taxon>
        <taxon>Embryophyta</taxon>
        <taxon>Tracheophyta</taxon>
        <taxon>Spermatophyta</taxon>
        <taxon>Magnoliopsida</taxon>
        <taxon>eudicotyledons</taxon>
        <taxon>Gunneridae</taxon>
        <taxon>Pentapetalae</taxon>
        <taxon>rosids</taxon>
        <taxon>fabids</taxon>
        <taxon>Fabales</taxon>
        <taxon>Fabaceae</taxon>
        <taxon>Papilionoideae</taxon>
        <taxon>50 kb inversion clade</taxon>
        <taxon>NPAAA clade</taxon>
        <taxon>Hologalegina</taxon>
        <taxon>IRL clade</taxon>
        <taxon>Trifolieae</taxon>
        <taxon>Medicago</taxon>
    </lineage>
</organism>
<feature type="repeat" description="PPR" evidence="2">
    <location>
        <begin position="393"/>
        <end position="427"/>
    </location>
</feature>
<dbReference type="PROSITE" id="PS51375">
    <property type="entry name" value="PPR"/>
    <property type="match status" value="1"/>
</dbReference>
<proteinExistence type="predicted"/>
<feature type="region of interest" description="Disordered" evidence="3">
    <location>
        <begin position="41"/>
        <end position="75"/>
    </location>
</feature>
<dbReference type="Pfam" id="PF01535">
    <property type="entry name" value="PPR"/>
    <property type="match status" value="1"/>
</dbReference>
<dbReference type="EnsemblPlants" id="AES79940">
    <property type="protein sequence ID" value="AES79940"/>
    <property type="gene ID" value="MTR_7g075000"/>
</dbReference>
<sequence length="499" mass="56524">MDLYEYLPHEYSYACSLAYIYDLSPYDSMIFNMVSERYPREEDEDDASVDDSDEDAVSVEDSAAIAVSDEDPDEASSAEFVSSDFVTVPDSNIIFGSFGQASDAIPVSLITMITPSIEGKLFKIGEIDCFLLVSESVTVAEQQSSNVEFQGSSSSIVCQHGNNIDQFLHRKKIKKRVQLAAMVMQLSEMMSACTTNAMVTFLSDFSAASLCCSDFVFDPGGAFSLIMVCVVRKVLLHTCSRLWWIPWDRGRHIRIQMKLLLHNLFSNQNPTLILKLSKVTAMPRNKSHFCCMFSNHLRFLIRIFRILFQKRVFGRSRFCCGLSLNFWLSLHLQNCRIAITQEYFWKRAFGKESLVPILRGRSHLQNFVIRIAFATKGAQRVFDAIQLAGIIPDDKMCSLLIYAYSMAGQSQKARIAFENMKRAGIEPTDKCISSVLVAYEKENMLNTALEFLIELERDGIMVKEETSRILAGWFRKLGVVEEVELVLRDFATTTSHQIS</sequence>
<evidence type="ECO:0000256" key="1">
    <source>
        <dbReference type="ARBA" id="ARBA00022737"/>
    </source>
</evidence>
<dbReference type="STRING" id="3880.G7L096"/>
<dbReference type="GO" id="GO:0009507">
    <property type="term" value="C:chloroplast"/>
    <property type="evidence" value="ECO:0000318"/>
    <property type="project" value="GO_Central"/>
</dbReference>
<dbReference type="HOGENOM" id="CLU_546753_0_0_1"/>
<dbReference type="Gene3D" id="1.25.40.10">
    <property type="entry name" value="Tetratricopeptide repeat domain"/>
    <property type="match status" value="1"/>
</dbReference>